<reference evidence="2" key="1">
    <citation type="submission" date="2017-12" db="EMBL/GenBank/DDBJ databases">
        <title>Draft genome sequence of Telmatospirillum siberiense 26-4b1T, an acidotolerant peatland alphaproteobacterium potentially involved in sulfur cycling.</title>
        <authorList>
            <person name="Hausmann B."/>
            <person name="Pjevac P."/>
            <person name="Schreck K."/>
            <person name="Herbold C.W."/>
            <person name="Daims H."/>
            <person name="Wagner M."/>
            <person name="Pester M."/>
            <person name="Loy A."/>
        </authorList>
    </citation>
    <scope>NUCLEOTIDE SEQUENCE [LARGE SCALE GENOMIC DNA]</scope>
    <source>
        <strain evidence="2">26-4b1</strain>
    </source>
</reference>
<protein>
    <submittedName>
        <fullName evidence="1">Uncharacterized protein</fullName>
    </submittedName>
</protein>
<accession>A0A2N3PPL6</accession>
<gene>
    <name evidence="1" type="ORF">CWS72_21980</name>
</gene>
<dbReference type="Proteomes" id="UP000233293">
    <property type="component" value="Unassembled WGS sequence"/>
</dbReference>
<dbReference type="AlphaFoldDB" id="A0A2N3PPL6"/>
<evidence type="ECO:0000313" key="2">
    <source>
        <dbReference type="Proteomes" id="UP000233293"/>
    </source>
</evidence>
<organism evidence="1 2">
    <name type="scientific">Telmatospirillum siberiense</name>
    <dbReference type="NCBI Taxonomy" id="382514"/>
    <lineage>
        <taxon>Bacteria</taxon>
        <taxon>Pseudomonadati</taxon>
        <taxon>Pseudomonadota</taxon>
        <taxon>Alphaproteobacteria</taxon>
        <taxon>Rhodospirillales</taxon>
        <taxon>Rhodospirillaceae</taxon>
        <taxon>Telmatospirillum</taxon>
    </lineage>
</organism>
<proteinExistence type="predicted"/>
<comment type="caution">
    <text evidence="1">The sequence shown here is derived from an EMBL/GenBank/DDBJ whole genome shotgun (WGS) entry which is preliminary data.</text>
</comment>
<evidence type="ECO:0000313" key="1">
    <source>
        <dbReference type="EMBL" id="PKU22349.1"/>
    </source>
</evidence>
<dbReference type="RefSeq" id="WP_101252796.1">
    <property type="nucleotide sequence ID" value="NZ_PIUM01000033.1"/>
</dbReference>
<name>A0A2N3PPL6_9PROT</name>
<keyword evidence="2" id="KW-1185">Reference proteome</keyword>
<dbReference type="EMBL" id="PIUM01000033">
    <property type="protein sequence ID" value="PKU22349.1"/>
    <property type="molecule type" value="Genomic_DNA"/>
</dbReference>
<sequence length="155" mass="16468">MPSLVSIVASLFGALVIWSGTLGTCRAEVLITEQEARLPNDLQGEAEVRSITRAPTIAFVAPGNTAATQVPFPLVIRLSPHGGARIDPASVRVTYLKLPNIDLTDRLRPYLSPTGIAMPEAIVPAGTHVLKVDVTDSDGRRASARIYVTAESSPK</sequence>
<dbReference type="OrthoDB" id="7361456at2"/>